<evidence type="ECO:0000313" key="2">
    <source>
        <dbReference type="EMBL" id="KKW23230.1"/>
    </source>
</evidence>
<comment type="caution">
    <text evidence="2">The sequence shown here is derived from an EMBL/GenBank/DDBJ whole genome shotgun (WGS) entry which is preliminary data.</text>
</comment>
<feature type="compositionally biased region" description="Basic and acidic residues" evidence="1">
    <location>
        <begin position="1"/>
        <end position="12"/>
    </location>
</feature>
<gene>
    <name evidence="2" type="ORF">UY67_C0026G0009</name>
</gene>
<name>A0A0G1WXG1_9BACT</name>
<reference evidence="2 3" key="1">
    <citation type="journal article" date="2015" name="Nature">
        <title>rRNA introns, odd ribosomes, and small enigmatic genomes across a large radiation of phyla.</title>
        <authorList>
            <person name="Brown C.T."/>
            <person name="Hug L.A."/>
            <person name="Thomas B.C."/>
            <person name="Sharon I."/>
            <person name="Castelle C.J."/>
            <person name="Singh A."/>
            <person name="Wilkins M.J."/>
            <person name="Williams K.H."/>
            <person name="Banfield J.F."/>
        </authorList>
    </citation>
    <scope>NUCLEOTIDE SEQUENCE [LARGE SCALE GENOMIC DNA]</scope>
</reference>
<accession>A0A0G1WXG1</accession>
<dbReference type="Proteomes" id="UP000034273">
    <property type="component" value="Unassembled WGS sequence"/>
</dbReference>
<dbReference type="AlphaFoldDB" id="A0A0G1WXG1"/>
<evidence type="ECO:0000313" key="3">
    <source>
        <dbReference type="Proteomes" id="UP000034273"/>
    </source>
</evidence>
<dbReference type="EMBL" id="LCQW01000026">
    <property type="protein sequence ID" value="KKW23230.1"/>
    <property type="molecule type" value="Genomic_DNA"/>
</dbReference>
<dbReference type="STRING" id="1618671.UY67_C0026G0009"/>
<protein>
    <submittedName>
        <fullName evidence="2">Uncharacterized protein</fullName>
    </submittedName>
</protein>
<organism evidence="2 3">
    <name type="scientific">Candidatus Kaiserbacteria bacterium GW2011_GWA2_52_12</name>
    <dbReference type="NCBI Taxonomy" id="1618671"/>
    <lineage>
        <taxon>Bacteria</taxon>
        <taxon>Candidatus Kaiseribacteriota</taxon>
    </lineage>
</organism>
<evidence type="ECO:0000256" key="1">
    <source>
        <dbReference type="SAM" id="MobiDB-lite"/>
    </source>
</evidence>
<sequence length="73" mass="8387">MRRLRKIGEVPKHRSAPARALADAQYRPRVVKSKKNYSRKGRQSSTRQACTGEAMVEDSIQLVSFRDLIEMIL</sequence>
<feature type="region of interest" description="Disordered" evidence="1">
    <location>
        <begin position="1"/>
        <end position="22"/>
    </location>
</feature>
<proteinExistence type="predicted"/>